<comment type="catalytic activity">
    <reaction evidence="19">
        <text>a 5'-end triphospho-adenylyl-adenylyl-cytidylyl-adenosine in mRNA + GDP + H(+) = a 5'-end (5'-triphosphoguanosine)-adenylyl-adenylyl-cytidylyl-adenosine in mRNA + diphosphate</text>
        <dbReference type="Rhea" id="RHEA:65436"/>
        <dbReference type="Rhea" id="RHEA-COMP:16797"/>
        <dbReference type="Rhea" id="RHEA-COMP:16799"/>
        <dbReference type="ChEBI" id="CHEBI:15378"/>
        <dbReference type="ChEBI" id="CHEBI:33019"/>
        <dbReference type="ChEBI" id="CHEBI:58189"/>
        <dbReference type="ChEBI" id="CHEBI:156484"/>
        <dbReference type="ChEBI" id="CHEBI:156503"/>
        <dbReference type="EC" id="2.7.7.88"/>
    </reaction>
</comment>
<dbReference type="Pfam" id="PF14314">
    <property type="entry name" value="Methyltrans_Mon_2nd"/>
    <property type="match status" value="1"/>
</dbReference>
<feature type="region of interest" description="Disordered" evidence="27">
    <location>
        <begin position="1"/>
        <end position="23"/>
    </location>
</feature>
<proteinExistence type="predicted"/>
<comment type="catalytic activity">
    <reaction evidence="26">
        <text>GTP + H2O = GDP + phosphate + H(+)</text>
        <dbReference type="Rhea" id="RHEA:19669"/>
        <dbReference type="ChEBI" id="CHEBI:15377"/>
        <dbReference type="ChEBI" id="CHEBI:15378"/>
        <dbReference type="ChEBI" id="CHEBI:37565"/>
        <dbReference type="ChEBI" id="CHEBI:43474"/>
        <dbReference type="ChEBI" id="CHEBI:58189"/>
    </reaction>
</comment>
<evidence type="ECO:0000256" key="23">
    <source>
        <dbReference type="ARBA" id="ARBA00031012"/>
    </source>
</evidence>
<evidence type="ECO:0000256" key="13">
    <source>
        <dbReference type="ARBA" id="ARBA00022840"/>
    </source>
</evidence>
<protein>
    <recommendedName>
        <fullName evidence="23">Replicase</fullName>
        <ecNumber evidence="21">2.1.1.375</ecNumber>
        <ecNumber evidence="3">2.7.7.48</ecNumber>
        <ecNumber evidence="4">2.7.7.88</ecNumber>
    </recommendedName>
    <alternativeName>
        <fullName evidence="22">Transcriptase</fullName>
    </alternativeName>
</protein>
<evidence type="ECO:0000256" key="6">
    <source>
        <dbReference type="ARBA" id="ARBA00022603"/>
    </source>
</evidence>
<keyword evidence="8" id="KW-0808">Transferase</keyword>
<sequence>MEDDQWDEEVLGKKELSRPPLSTHCNVPLKASMARAALGRPAPGQSVSQRGPLKEEYKNITKIAGNSYIHFLDLSRHQFGLLNQLLVPHSPLMEMEWKQQLQGASQLWSASIKGLKDLGDLALPEKPPRFSSSDSSYLFTNYLLKCFYEEGVLSSGSPYHVPNLWWKKNKDQVSYCLLPGFSLFVTANLLLIKSKEGAALLSRDHLLILSDLASQRYLLRLLSVCEKGSCAPSFPAPKYLDSLLENGDLILHKGGNRAYKLIYGLEPYCASLLVGDIPVGHPKAQSFHQIIKTDQIDLAKALNVSQLAQARIDLLDSVKESPSLLSQIFGLYRIWGHPTIEPLEGVSALKRIATGVRMLRIEEAKAISTKFKEEFIIRYIKRFKHWPNIDCSRMSPYNVVRRAFESQGIYPRYDRTYRRASLDLLSFKQCFPVDPKFDLVEMLSDKALSLNTDELIHLLTLGRGVGSSIERSVLLKWLSSELHDPVEFLEFINKYGFPINEASIGVKEKEREGKVDARLFGLTTIFKRMYIVLTEAMLAEHIVPLFPEITMTDDEISLDKKRGRFTQKIKNRITLFTSLDFSKWNSNMREEETYYVFRDFDHLFGFQAVYTRTHEMFKNSFMYLLNGSYLPQVREGKLVADIGSWRGHLGGIEGLRQKGWTIWTVTLILLAAEEHSITLQLMGQGDNQILREMFPPDLDYKNALQVHFRFLNSLNSLLDKIGPPLKLEETWTSQDLYIYGKYMIYKGAPLPMYGKRLCRMFRLSNEDFPTLESTLSSLTANFSSALASHHHPGCLYFIYCTEVIGAVQLFTRIAYLQKSPPFEILSKTMTLRIPGKEKLRRIPVPRLLSGKPVMTEEQLIKILLLPRCLGGFPILNLPMALLRGFPDEVNLTVSSLRLIYPHLAPKFQRHISKILCPPLSPDISLQMIMEHPTALNLDVPPAPSESRRTHVVAFIKETPRITNSYFKTFVRVLDSAAEKPLLEFLGTATPFNPRVVGLIASATVEARARHIAGRLQKTKTISALAVKEGKKDIYSAVAESELNHYISVVRLNFHSNQSPIVWHPRKCSMAHTMELRNTSWQREIVGVDCVSPYEFMYLEKVHPSRCCPPSLELDKGYVAVRYAKGLTQSELRDPLTTGPHAPYRGSVTRQKITGFGDKLAVQADPLLTKTLKLFSLIGWTTPESGNLACLIKALLQSRTDLDPSLVVPDADQIAGSIHHRLQDERTGHGGAVVNLPNYGSKLVFDTFPLVAYSKGSTNVNLMFQSFMSSAIVLLGWDLHVSEGDPDRTVHLHVKMSCCIRPVDERFIDCPSEPIFPLISDPNNPYLFIKAERAFPPHLSKNVFPSKLTQTRDPDICQQRLSALLAQEIVDLLSPSTWNLRSGTLGEQSLVINWALRCPLQYMLEHVAFLLVVYFIPSIRKSSLAEFLMRVHDHVLNSPLIVWTQLSNLLHCPNFHHELVSQPYPIVISGNPCMSPEILAFNIRAKVAAIILMWTDPSETNSHLKQVTICASSFCGMNYHPAIQLMVLDYLTQNPGLNILELRLEIMKFLNDPLFVSHQSSVSQLAAVYFNRGRELITCDTLDTLSKLAARIPEHGPSVNRGDVSLPPAVIVLARYSRDALIITDTSISPIPKGRTHGYQSMVQTPSISTTTESFKGLSLLQHLPIAPEGTLLCLGDGAGGFTWAALRSFPNIHVFYNSLSSPDTAIQQAPSIPFLPALAGWPDLEQRLCSLTMVNEEICDVTHPLFISVLKKHQSQFGGILCDAECENYLDGRSSLKLSLSVAEVCEQVGSPWVIFKTYAYGSRLLRQTISIFLSKFKEVQVLRSYFSNIGNTEVYIFAYEPGRSLKLNIMGHHLSGYQVYNEVESFIDDTILPALQGSRPWDWDLIQPYSLTITPDMDVRIFKQLLLDLPFLCRGDTVVYPHSINTWIGTTTMKKPAQPSLSRKSLEHTMFSRILIQRWILAYLVIWGNAAFETGWNLDRELSDLYLIWYRLRNGSWEFSLYSTQSLIPDTRDIKIWKLSKVLTAKHLKIINKGIGLTLMAGLRVQIMSPGIHRGNLDISGRRIQSQFYATSEWIRDNIQVSFTPPPSTPDHQEVRKTVKEILKEKREELRKYWKHAPREN</sequence>
<dbReference type="GO" id="GO:0030430">
    <property type="term" value="C:host cell cytoplasm"/>
    <property type="evidence" value="ECO:0007669"/>
    <property type="project" value="UniProtKB-SubCell"/>
</dbReference>
<evidence type="ECO:0000256" key="2">
    <source>
        <dbReference type="ARBA" id="ARBA00004328"/>
    </source>
</evidence>
<feature type="domain" description="RdRp catalytic" evidence="28">
    <location>
        <begin position="573"/>
        <end position="747"/>
    </location>
</feature>
<dbReference type="GO" id="GO:0044423">
    <property type="term" value="C:virion component"/>
    <property type="evidence" value="ECO:0007669"/>
    <property type="project" value="UniProtKB-KW"/>
</dbReference>
<keyword evidence="5 30" id="KW-0696">RNA-directed RNA polymerase</keyword>
<evidence type="ECO:0000313" key="30">
    <source>
        <dbReference type="EMBL" id="QMP82144.1"/>
    </source>
</evidence>
<evidence type="ECO:0000256" key="5">
    <source>
        <dbReference type="ARBA" id="ARBA00022484"/>
    </source>
</evidence>
<dbReference type="EC" id="2.7.7.88" evidence="4"/>
<keyword evidence="6" id="KW-0489">Methyltransferase</keyword>
<evidence type="ECO:0000256" key="11">
    <source>
        <dbReference type="ARBA" id="ARBA00022741"/>
    </source>
</evidence>
<dbReference type="Proteomes" id="UP000676239">
    <property type="component" value="Segment"/>
</dbReference>
<dbReference type="PROSITE" id="PS50526">
    <property type="entry name" value="RDRP_SSRNA_NEG_NONSEG"/>
    <property type="match status" value="1"/>
</dbReference>
<keyword evidence="11" id="KW-0547">Nucleotide-binding</keyword>
<comment type="subcellular location">
    <subcellularLocation>
        <location evidence="1">Host cytoplasm</location>
    </subcellularLocation>
    <subcellularLocation>
        <location evidence="2">Virion</location>
    </subcellularLocation>
</comment>
<evidence type="ECO:0000256" key="25">
    <source>
        <dbReference type="ARBA" id="ARBA00047370"/>
    </source>
</evidence>
<evidence type="ECO:0000256" key="15">
    <source>
        <dbReference type="ARBA" id="ARBA00022953"/>
    </source>
</evidence>
<keyword evidence="12" id="KW-0378">Hydrolase</keyword>
<dbReference type="GO" id="GO:0005524">
    <property type="term" value="F:ATP binding"/>
    <property type="evidence" value="ECO:0007669"/>
    <property type="project" value="UniProtKB-KW"/>
</dbReference>
<evidence type="ECO:0000256" key="3">
    <source>
        <dbReference type="ARBA" id="ARBA00012494"/>
    </source>
</evidence>
<evidence type="ECO:0000256" key="21">
    <source>
        <dbReference type="ARBA" id="ARBA00026099"/>
    </source>
</evidence>
<evidence type="ECO:0000256" key="24">
    <source>
        <dbReference type="ARBA" id="ARBA00047332"/>
    </source>
</evidence>
<keyword evidence="13" id="KW-0067">ATP-binding</keyword>
<evidence type="ECO:0000256" key="18">
    <source>
        <dbReference type="ARBA" id="ARBA00023268"/>
    </source>
</evidence>
<keyword evidence="31" id="KW-1185">Reference proteome</keyword>
<dbReference type="GO" id="GO:0004482">
    <property type="term" value="F:mRNA 5'-cap (guanine-N7-)-methyltransferase activity"/>
    <property type="evidence" value="ECO:0007669"/>
    <property type="project" value="InterPro"/>
</dbReference>
<dbReference type="InterPro" id="IPR026890">
    <property type="entry name" value="Mononeg_mRNAcap"/>
</dbReference>
<dbReference type="GO" id="GO:0016787">
    <property type="term" value="F:hydrolase activity"/>
    <property type="evidence" value="ECO:0007669"/>
    <property type="project" value="UniProtKB-KW"/>
</dbReference>
<keyword evidence="7" id="KW-0507">mRNA processing</keyword>
<reference evidence="30" key="1">
    <citation type="journal article" date="2019" name="PLoS Pathog.">
        <title>Re-assessing the diversity of negative strand RNA viruses in insects.</title>
        <authorList>
            <person name="Kafer S."/>
            <person name="Paraskevopoulou S."/>
            <person name="Zirkel F."/>
            <person name="Wieseke N."/>
            <person name="Donath A."/>
            <person name="Petersen M."/>
            <person name="Jones T.C."/>
            <person name="Liu S."/>
            <person name="Zhou X."/>
            <person name="Middendorf M."/>
            <person name="Junglen S."/>
            <person name="Misof B."/>
            <person name="Drosten C."/>
        </authorList>
    </citation>
    <scope>NUCLEOTIDE SEQUENCE</scope>
    <source>
        <strain evidence="30">OKIAV109</strain>
    </source>
</reference>
<dbReference type="EMBL" id="MT153372">
    <property type="protein sequence ID" value="QMP82144.1"/>
    <property type="molecule type" value="Viral_cRNA"/>
</dbReference>
<keyword evidence="15" id="KW-0693">Viral RNA replication</keyword>
<keyword evidence="17" id="KW-1035">Host cytoplasm</keyword>
<evidence type="ECO:0000256" key="17">
    <source>
        <dbReference type="ARBA" id="ARBA00023200"/>
    </source>
</evidence>
<evidence type="ECO:0000256" key="1">
    <source>
        <dbReference type="ARBA" id="ARBA00004192"/>
    </source>
</evidence>
<organism evidence="30 31">
    <name type="scientific">hymenopteran rhabdo-related virus 109</name>
    <dbReference type="NCBI Taxonomy" id="2847803"/>
    <lineage>
        <taxon>Viruses</taxon>
        <taxon>Riboviria</taxon>
        <taxon>Orthornavirae</taxon>
        <taxon>Negarnaviricota</taxon>
        <taxon>Haploviricotina</taxon>
        <taxon>Monjiviricetes</taxon>
        <taxon>Mononegavirales</taxon>
        <taxon>Rhabdoviridae</taxon>
        <taxon>Deltarhabdovirinae</taxon>
        <taxon>Alphahymrhavirus</taxon>
        <taxon>Alphahymrhavirus hirtum</taxon>
    </lineage>
</organism>
<dbReference type="PROSITE" id="PS51590">
    <property type="entry name" value="SAM_MT_MNV_L"/>
    <property type="match status" value="1"/>
</dbReference>
<evidence type="ECO:0000256" key="22">
    <source>
        <dbReference type="ARBA" id="ARBA00030436"/>
    </source>
</evidence>
<dbReference type="RefSeq" id="YP_010798551.1">
    <property type="nucleotide sequence ID" value="NC_076487.1"/>
</dbReference>
<keyword evidence="18" id="KW-0511">Multifunctional enzyme</keyword>
<comment type="catalytic activity">
    <reaction evidence="20">
        <text>a 5'-end (5'-triphosphoguanosine)-(2'-O-methyladenylyl)-adenylyl-cytidylyl-adenosine in mRNA + S-adenosyl-L-methionine = a 5'-end (N(7)-methyl 5'-triphosphoguanosine)-(2'-O-methyladenylyl)-adenylyl-cytidylyl-adenosine in mRNA + S-adenosyl-L-homocysteine</text>
        <dbReference type="Rhea" id="RHEA:65440"/>
        <dbReference type="Rhea" id="RHEA-COMP:16798"/>
        <dbReference type="Rhea" id="RHEA-COMP:16801"/>
        <dbReference type="ChEBI" id="CHEBI:57856"/>
        <dbReference type="ChEBI" id="CHEBI:59789"/>
        <dbReference type="ChEBI" id="CHEBI:156482"/>
        <dbReference type="ChEBI" id="CHEBI:156483"/>
    </reaction>
</comment>
<evidence type="ECO:0000256" key="7">
    <source>
        <dbReference type="ARBA" id="ARBA00022664"/>
    </source>
</evidence>
<dbReference type="KEGG" id="vg:80536779"/>
<name>A0A7D7IU63_9RHAB</name>
<comment type="catalytic activity">
    <reaction evidence="24">
        <text>a 5'-end (5'-triphosphoguanosine)-adenylyl-adenylyl-cytidylyl-adenosine in mRNA + S-adenosyl-L-methionine = a 5'-end (5'-triphosphoguanosine)-(2'-O-methyladenylyl)-adenylyl-cytidylyl-adenosine in mRNA + S-adenosyl-L-homocysteine + H(+)</text>
        <dbReference type="Rhea" id="RHEA:65380"/>
        <dbReference type="Rhea" id="RHEA-COMP:16797"/>
        <dbReference type="Rhea" id="RHEA-COMP:16801"/>
        <dbReference type="ChEBI" id="CHEBI:15378"/>
        <dbReference type="ChEBI" id="CHEBI:57856"/>
        <dbReference type="ChEBI" id="CHEBI:59789"/>
        <dbReference type="ChEBI" id="CHEBI:156482"/>
        <dbReference type="ChEBI" id="CHEBI:156484"/>
    </reaction>
</comment>
<keyword evidence="10" id="KW-0548">Nucleotidyltransferase</keyword>
<dbReference type="EC" id="2.7.7.48" evidence="3"/>
<feature type="domain" description="Mononegavirus-type SAM-dependent 2'-O-MTase" evidence="29">
    <location>
        <begin position="1644"/>
        <end position="1838"/>
    </location>
</feature>
<evidence type="ECO:0000256" key="20">
    <source>
        <dbReference type="ARBA" id="ARBA00024499"/>
    </source>
</evidence>
<evidence type="ECO:0000313" key="31">
    <source>
        <dbReference type="Proteomes" id="UP000676239"/>
    </source>
</evidence>
<dbReference type="GO" id="GO:0003968">
    <property type="term" value="F:RNA-directed RNA polymerase activity"/>
    <property type="evidence" value="ECO:0007669"/>
    <property type="project" value="UniProtKB-KW"/>
</dbReference>
<evidence type="ECO:0000256" key="27">
    <source>
        <dbReference type="SAM" id="MobiDB-lite"/>
    </source>
</evidence>
<dbReference type="Pfam" id="PF14318">
    <property type="entry name" value="Mononeg_mRNAcap"/>
    <property type="match status" value="1"/>
</dbReference>
<evidence type="ECO:0000256" key="9">
    <source>
        <dbReference type="ARBA" id="ARBA00022691"/>
    </source>
</evidence>
<evidence type="ECO:0000256" key="26">
    <source>
        <dbReference type="ARBA" id="ARBA00048548"/>
    </source>
</evidence>
<evidence type="ECO:0000256" key="4">
    <source>
        <dbReference type="ARBA" id="ARBA00012582"/>
    </source>
</evidence>
<evidence type="ECO:0000256" key="8">
    <source>
        <dbReference type="ARBA" id="ARBA00022679"/>
    </source>
</evidence>
<evidence type="ECO:0000256" key="16">
    <source>
        <dbReference type="ARBA" id="ARBA00023042"/>
    </source>
</evidence>
<dbReference type="InterPro" id="IPR025786">
    <property type="entry name" value="Mononega_L_MeTrfase"/>
</dbReference>
<evidence type="ECO:0000256" key="12">
    <source>
        <dbReference type="ARBA" id="ARBA00022801"/>
    </source>
</evidence>
<keyword evidence="14" id="KW-0946">Virion</keyword>
<keyword evidence="9" id="KW-0949">S-adenosyl-L-methionine</keyword>
<keyword evidence="16" id="KW-0506">mRNA capping</keyword>
<reference evidence="30" key="2">
    <citation type="submission" date="2020-03" db="EMBL/GenBank/DDBJ databases">
        <authorList>
            <person name="Kafer S."/>
            <person name="Paraskevopoulou S."/>
            <person name="Zirkel F."/>
            <person name="Wieseke N."/>
            <person name="Donath A."/>
            <person name="Petersen M."/>
            <person name="Jones T.C."/>
            <person name="Liu S."/>
            <person name="Zhou X."/>
            <person name="Middendorf M."/>
            <person name="Junglen S."/>
            <person name="Misof B."/>
            <person name="Drosten C."/>
        </authorList>
    </citation>
    <scope>NUCLEOTIDE SEQUENCE</scope>
    <source>
        <strain evidence="30">OKIAV109</strain>
    </source>
</reference>
<evidence type="ECO:0000256" key="10">
    <source>
        <dbReference type="ARBA" id="ARBA00022695"/>
    </source>
</evidence>
<dbReference type="EC" id="2.1.1.375" evidence="21"/>
<evidence type="ECO:0000256" key="14">
    <source>
        <dbReference type="ARBA" id="ARBA00022844"/>
    </source>
</evidence>
<dbReference type="InterPro" id="IPR014023">
    <property type="entry name" value="Mononeg_RNA_pol_cat"/>
</dbReference>
<evidence type="ECO:0000256" key="19">
    <source>
        <dbReference type="ARBA" id="ARBA00024494"/>
    </source>
</evidence>
<dbReference type="GeneID" id="80536779"/>
<evidence type="ECO:0000259" key="29">
    <source>
        <dbReference type="PROSITE" id="PS51590"/>
    </source>
</evidence>
<comment type="catalytic activity">
    <reaction evidence="25">
        <text>a 5'-end (5'-triphosphoguanosine)-adenylyl-adenylyl-cytidylyl-adenosine in mRNA + 2 S-adenosyl-L-methionine = a 5'-end (N(7)-methyl 5'-triphosphoguanosine)-(2'-O-methyladenylyl)-adenylyl-cytidylyl-adenosine in mRNA + 2 S-adenosyl-L-homocysteine + H(+)</text>
        <dbReference type="Rhea" id="RHEA:65376"/>
        <dbReference type="Rhea" id="RHEA-COMP:16797"/>
        <dbReference type="Rhea" id="RHEA-COMP:16798"/>
        <dbReference type="ChEBI" id="CHEBI:15378"/>
        <dbReference type="ChEBI" id="CHEBI:57856"/>
        <dbReference type="ChEBI" id="CHEBI:59789"/>
        <dbReference type="ChEBI" id="CHEBI:156483"/>
        <dbReference type="ChEBI" id="CHEBI:156484"/>
        <dbReference type="EC" id="2.1.1.375"/>
    </reaction>
</comment>
<accession>A0A7D7IU63</accession>
<evidence type="ECO:0000259" key="28">
    <source>
        <dbReference type="PROSITE" id="PS50526"/>
    </source>
</evidence>
<dbReference type="Pfam" id="PF00946">
    <property type="entry name" value="Mononeg_RNA_pol"/>
    <property type="match status" value="1"/>
</dbReference>
<dbReference type="InterPro" id="IPR039530">
    <property type="entry name" value="L_methyltransferase_rhabdo"/>
</dbReference>